<dbReference type="EMBL" id="FNLO01000001">
    <property type="protein sequence ID" value="SDV46395.1"/>
    <property type="molecule type" value="Genomic_DNA"/>
</dbReference>
<dbReference type="Gene3D" id="3.30.450.150">
    <property type="entry name" value="Haem-degrading domain"/>
    <property type="match status" value="1"/>
</dbReference>
<dbReference type="InterPro" id="IPR005624">
    <property type="entry name" value="PduO/GlcC-like"/>
</dbReference>
<dbReference type="RefSeq" id="WP_091903855.1">
    <property type="nucleotide sequence ID" value="NZ_FNLO01000001.1"/>
</dbReference>
<dbReference type="PANTHER" id="PTHR28255">
    <property type="match status" value="1"/>
</dbReference>
<dbReference type="AlphaFoldDB" id="A0A1H2PJA3"/>
<dbReference type="OrthoDB" id="9815315at2"/>
<sequence>MTLDDELAALAEQEARLCTPPLDGDALWRLGSRVVALATRPVTVEIVVGEQLRFHYAMPGTTSSHALWVQRKARLARHFDRASLSVGLQLQREGKSLSERFGLDPAAFAPYGGAVPLRIAGLGCVGSLAVSGLPQRDDHALAAAALAECQGLH</sequence>
<accession>A0A1H2PJA3</accession>
<evidence type="ECO:0000313" key="2">
    <source>
        <dbReference type="Proteomes" id="UP000243719"/>
    </source>
</evidence>
<dbReference type="Proteomes" id="UP000243719">
    <property type="component" value="Unassembled WGS sequence"/>
</dbReference>
<dbReference type="InterPro" id="IPR010371">
    <property type="entry name" value="YBR137W-like"/>
</dbReference>
<dbReference type="Pfam" id="PF03928">
    <property type="entry name" value="HbpS-like"/>
    <property type="match status" value="1"/>
</dbReference>
<reference evidence="1" key="1">
    <citation type="submission" date="2016-09" db="EMBL/GenBank/DDBJ databases">
        <authorList>
            <person name="Capua I."/>
            <person name="De Benedictis P."/>
            <person name="Joannis T."/>
            <person name="Lombin L.H."/>
            <person name="Cattoli G."/>
        </authorList>
    </citation>
    <scope>NUCLEOTIDE SEQUENCE [LARGE SCALE GENOMIC DNA]</scope>
    <source>
        <strain evidence="1">JS23</strain>
    </source>
</reference>
<dbReference type="STRING" id="1770053.SAMN05216551_101308"/>
<dbReference type="SUPFAM" id="SSF143744">
    <property type="entry name" value="GlcG-like"/>
    <property type="match status" value="1"/>
</dbReference>
<protein>
    <submittedName>
        <fullName evidence="1">Uncharacterized protein, UPF0303 family</fullName>
    </submittedName>
</protein>
<dbReference type="PIRSF" id="PIRSF008757">
    <property type="entry name" value="UCP008757"/>
    <property type="match status" value="1"/>
</dbReference>
<name>A0A1H2PJA3_9BURK</name>
<dbReference type="PANTHER" id="PTHR28255:SF1">
    <property type="entry name" value="UPF0303 PROTEIN YBR137W"/>
    <property type="match status" value="1"/>
</dbReference>
<gene>
    <name evidence="1" type="ORF">SAMN05216551_101308</name>
</gene>
<keyword evidence="2" id="KW-1185">Reference proteome</keyword>
<evidence type="ECO:0000313" key="1">
    <source>
        <dbReference type="EMBL" id="SDV46395.1"/>
    </source>
</evidence>
<dbReference type="InterPro" id="IPR038084">
    <property type="entry name" value="PduO/GlcC-like_sf"/>
</dbReference>
<proteinExistence type="predicted"/>
<organism evidence="1 2">
    <name type="scientific">Chitinasiproducens palmae</name>
    <dbReference type="NCBI Taxonomy" id="1770053"/>
    <lineage>
        <taxon>Bacteria</taxon>
        <taxon>Pseudomonadati</taxon>
        <taxon>Pseudomonadota</taxon>
        <taxon>Betaproteobacteria</taxon>
        <taxon>Burkholderiales</taxon>
        <taxon>Burkholderiaceae</taxon>
        <taxon>Chitinasiproducens</taxon>
    </lineage>
</organism>